<dbReference type="OrthoDB" id="2949at10239"/>
<evidence type="ECO:0000313" key="1">
    <source>
        <dbReference type="EMBL" id="BAW18997.1"/>
    </source>
</evidence>
<protein>
    <submittedName>
        <fullName evidence="1">Uncharacterized protein</fullName>
    </submittedName>
</protein>
<evidence type="ECO:0000313" key="2">
    <source>
        <dbReference type="Proteomes" id="UP000222831"/>
    </source>
</evidence>
<proteinExistence type="predicted"/>
<dbReference type="KEGG" id="vg:40074418"/>
<dbReference type="GeneID" id="40074418"/>
<accession>A0A1L7N0K9</accession>
<reference evidence="1 2" key="1">
    <citation type="submission" date="2016-12" db="EMBL/GenBank/DDBJ databases">
        <title>Characterization of two jumbo phages RP12 and RP31 infecting the phytopathogen Ralstonia solanacearum.</title>
        <authorList>
            <person name="Kawasaki T."/>
            <person name="Yoshikawa G."/>
            <person name="Ogata H."/>
            <person name="Yamada T."/>
        </authorList>
    </citation>
    <scope>NUCLEOTIDE SEQUENCE [LARGE SCALE GENOMIC DNA]</scope>
    <source>
        <strain evidence="1 2">RP12</strain>
    </source>
</reference>
<organism evidence="1 2">
    <name type="scientific">Ralstonia phage RP12</name>
    <dbReference type="NCBI Taxonomy" id="1923889"/>
    <lineage>
        <taxon>Viruses</taxon>
        <taxon>Duplodnaviria</taxon>
        <taxon>Heunggongvirae</taxon>
        <taxon>Uroviricota</taxon>
        <taxon>Caudoviricetes</taxon>
        <taxon>Chimalliviridae</taxon>
        <taxon>Ripduovirus</taxon>
        <taxon>Ripduovirus RP12</taxon>
    </lineage>
</organism>
<dbReference type="EMBL" id="AP017924">
    <property type="protein sequence ID" value="BAW18997.1"/>
    <property type="molecule type" value="Genomic_DNA"/>
</dbReference>
<dbReference type="RefSeq" id="YP_009598716.1">
    <property type="nucleotide sequence ID" value="NC_041911.1"/>
</dbReference>
<sequence>MKPFNPGPALDDIEPWEDPVQVRAHERRYNHALEALGAGERLRIVRDVFESEAKDLEFDKRLADAIHRYKQNFINRNREHASFFGGNLLGVNVVRFVDSDKDNWFDNIIQADEELLREHLHALPGINPEWHVSSNVMNLSCAYLVHKFFHSALPAAQKRQAMFDVFLILQFKYISSILYRFFPYPADRAVAEATYAALNMKFILKEKGSWLGLLSHRCEEILSRSSPHYNAISSMNSDKEVVDMLNAIHGALKGYVKNMREVMERVRLTGGKVASVSSVAGVNGEEILKDKTRGPIVFTNYLKSILSDKNSFIREELLLVITKIMPSANYRHLRSALEHLSQNYFRTDHQKIERIVNLSMVHAFAYLSDNRISLRSNVDLPAMLVRLKGAYTSSRSTDPDLLELRDLVETVIRPAVDSKTEAVVASVRTGVLLYLVSRAYTMQYYSSVHGISDGNSKVLRR</sequence>
<dbReference type="Proteomes" id="UP000222831">
    <property type="component" value="Segment"/>
</dbReference>
<name>A0A1L7N0K9_9CAUD</name>
<keyword evidence="2" id="KW-1185">Reference proteome</keyword>